<reference evidence="2" key="1">
    <citation type="journal article" date="2017" name="Nat. Commun.">
        <title>The asparagus genome sheds light on the origin and evolution of a young Y chromosome.</title>
        <authorList>
            <person name="Harkess A."/>
            <person name="Zhou J."/>
            <person name="Xu C."/>
            <person name="Bowers J.E."/>
            <person name="Van der Hulst R."/>
            <person name="Ayyampalayam S."/>
            <person name="Mercati F."/>
            <person name="Riccardi P."/>
            <person name="McKain M.R."/>
            <person name="Kakrana A."/>
            <person name="Tang H."/>
            <person name="Ray J."/>
            <person name="Groenendijk J."/>
            <person name="Arikit S."/>
            <person name="Mathioni S.M."/>
            <person name="Nakano M."/>
            <person name="Shan H."/>
            <person name="Telgmann-Rauber A."/>
            <person name="Kanno A."/>
            <person name="Yue Z."/>
            <person name="Chen H."/>
            <person name="Li W."/>
            <person name="Chen Y."/>
            <person name="Xu X."/>
            <person name="Zhang Y."/>
            <person name="Luo S."/>
            <person name="Chen H."/>
            <person name="Gao J."/>
            <person name="Mao Z."/>
            <person name="Pires J.C."/>
            <person name="Luo M."/>
            <person name="Kudrna D."/>
            <person name="Wing R.A."/>
            <person name="Meyers B.C."/>
            <person name="Yi K."/>
            <person name="Kong H."/>
            <person name="Lavrijsen P."/>
            <person name="Sunseri F."/>
            <person name="Falavigna A."/>
            <person name="Ye Y."/>
            <person name="Leebens-Mack J.H."/>
            <person name="Chen G."/>
        </authorList>
    </citation>
    <scope>NUCLEOTIDE SEQUENCE [LARGE SCALE GENOMIC DNA]</scope>
    <source>
        <strain evidence="2">cv. DH0086</strain>
    </source>
</reference>
<gene>
    <name evidence="1" type="ORF">A4U43_C06F14290</name>
</gene>
<evidence type="ECO:0000313" key="1">
    <source>
        <dbReference type="EMBL" id="ONK66987.1"/>
    </source>
</evidence>
<evidence type="ECO:0008006" key="3">
    <source>
        <dbReference type="Google" id="ProtNLM"/>
    </source>
</evidence>
<keyword evidence="2" id="KW-1185">Reference proteome</keyword>
<organism evidence="1 2">
    <name type="scientific">Asparagus officinalis</name>
    <name type="common">Garden asparagus</name>
    <dbReference type="NCBI Taxonomy" id="4686"/>
    <lineage>
        <taxon>Eukaryota</taxon>
        <taxon>Viridiplantae</taxon>
        <taxon>Streptophyta</taxon>
        <taxon>Embryophyta</taxon>
        <taxon>Tracheophyta</taxon>
        <taxon>Spermatophyta</taxon>
        <taxon>Magnoliopsida</taxon>
        <taxon>Liliopsida</taxon>
        <taxon>Asparagales</taxon>
        <taxon>Asparagaceae</taxon>
        <taxon>Asparagoideae</taxon>
        <taxon>Asparagus</taxon>
    </lineage>
</organism>
<accession>A0A5P1EPC3</accession>
<protein>
    <recommendedName>
        <fullName evidence="3">tRNA pseudouridine synthase</fullName>
    </recommendedName>
</protein>
<sequence>MLMNNRFLRKRHQRVIITKVPSLTNTTNIHSFGFSSLSASKVGTPEDLRVMCVELVANRFLRKMVRVLVATAIREAAAAEERGDKFLLISTTHEAFL</sequence>
<dbReference type="AlphaFoldDB" id="A0A5P1EPC3"/>
<dbReference type="Gramene" id="ONK66987">
    <property type="protein sequence ID" value="ONK66987"/>
    <property type="gene ID" value="A4U43_C06F14290"/>
</dbReference>
<dbReference type="Proteomes" id="UP000243459">
    <property type="component" value="Chromosome 6"/>
</dbReference>
<name>A0A5P1EPC3_ASPOF</name>
<evidence type="ECO:0000313" key="2">
    <source>
        <dbReference type="Proteomes" id="UP000243459"/>
    </source>
</evidence>
<dbReference type="EMBL" id="CM007386">
    <property type="protein sequence ID" value="ONK66987.1"/>
    <property type="molecule type" value="Genomic_DNA"/>
</dbReference>
<proteinExistence type="predicted"/>